<dbReference type="SMART" id="SM00234">
    <property type="entry name" value="START"/>
    <property type="match status" value="1"/>
</dbReference>
<comment type="subunit">
    <text evidence="3">May interact with TSPO.</text>
</comment>
<dbReference type="InterPro" id="IPR023393">
    <property type="entry name" value="START-like_dom_sf"/>
</dbReference>
<keyword evidence="12" id="KW-1185">Reference proteome</keyword>
<keyword evidence="5 9" id="KW-0445">Lipid transport</keyword>
<evidence type="ECO:0000256" key="4">
    <source>
        <dbReference type="ARBA" id="ARBA00022448"/>
    </source>
</evidence>
<keyword evidence="7 9" id="KW-0496">Mitochondrion</keyword>
<evidence type="ECO:0000256" key="9">
    <source>
        <dbReference type="RuleBase" id="RU365007"/>
    </source>
</evidence>
<name>A0A8C1PKG4_CYPCA</name>
<dbReference type="UniPathway" id="UPA00296"/>
<evidence type="ECO:0000313" key="12">
    <source>
        <dbReference type="Proteomes" id="UP000694427"/>
    </source>
</evidence>
<evidence type="ECO:0000256" key="5">
    <source>
        <dbReference type="ARBA" id="ARBA00023055"/>
    </source>
</evidence>
<organism evidence="11 12">
    <name type="scientific">Cyprinus carpio</name>
    <name type="common">Common carp</name>
    <dbReference type="NCBI Taxonomy" id="7962"/>
    <lineage>
        <taxon>Eukaryota</taxon>
        <taxon>Metazoa</taxon>
        <taxon>Chordata</taxon>
        <taxon>Craniata</taxon>
        <taxon>Vertebrata</taxon>
        <taxon>Euteleostomi</taxon>
        <taxon>Actinopterygii</taxon>
        <taxon>Neopterygii</taxon>
        <taxon>Teleostei</taxon>
        <taxon>Ostariophysi</taxon>
        <taxon>Cypriniformes</taxon>
        <taxon>Cyprinidae</taxon>
        <taxon>Cyprininae</taxon>
        <taxon>Cyprinus</taxon>
    </lineage>
</organism>
<reference evidence="11" key="1">
    <citation type="submission" date="2025-08" db="UniProtKB">
        <authorList>
            <consortium name="Ensembl"/>
        </authorList>
    </citation>
    <scope>IDENTIFICATION</scope>
</reference>
<evidence type="ECO:0000256" key="2">
    <source>
        <dbReference type="ARBA" id="ARBA00004731"/>
    </source>
</evidence>
<sequence>MCIYLSFFILQSGLRKNAMIAIHQELNKLSGPGPSAWINHIRRRSSLLSSWIAEETYSEAEQCYVQQGQEALQKSISILSDQDGWQTEIENVRVINNKISSFILMRPCIDVLYLCIFYYTVLYSTLVSQAFRGLFAHIYCKMNHLQMHMWVFLSQANGDKVMSKVLPDIGKVFKLEVMLEQKTDYLYEELVDNMERMGEWNPNVKQVKVLQKIGQDTMITHEVSGETPGNVVGPRDFVSVRCAKRRGSTCFLAGMSTQHPGMPEQKGFVRAENGPTCIVMRPSGEDPNKTKFTWLLSLDLKGWIPKTVINRVLSQTQVDFANHLRHRMASNGGVEAAIA</sequence>
<dbReference type="Gene3D" id="3.30.530.20">
    <property type="match status" value="1"/>
</dbReference>
<keyword evidence="8 9" id="KW-0755">Steroidogenesis</keyword>
<dbReference type="GO" id="GO:0120020">
    <property type="term" value="F:cholesterol transfer activity"/>
    <property type="evidence" value="ECO:0007669"/>
    <property type="project" value="InterPro"/>
</dbReference>
<keyword evidence="4 9" id="KW-0813">Transport</keyword>
<evidence type="ECO:0000259" key="10">
    <source>
        <dbReference type="PROSITE" id="PS50848"/>
    </source>
</evidence>
<comment type="pathway">
    <text evidence="2 9">Steroid metabolism; cholesterol metabolism.</text>
</comment>
<keyword evidence="6 9" id="KW-0446">Lipid-binding</keyword>
<evidence type="ECO:0000256" key="3">
    <source>
        <dbReference type="ARBA" id="ARBA00011279"/>
    </source>
</evidence>
<dbReference type="GO" id="GO:0032367">
    <property type="term" value="P:intracellular cholesterol transport"/>
    <property type="evidence" value="ECO:0007669"/>
    <property type="project" value="TreeGrafter"/>
</dbReference>
<dbReference type="PANTHER" id="PTHR46489">
    <property type="entry name" value="STEROIDOGENIC ACUTE REGULATORY PROTEIN, MITOCHONDRIAL"/>
    <property type="match status" value="1"/>
</dbReference>
<dbReference type="InterPro" id="IPR029866">
    <property type="entry name" value="StAR"/>
</dbReference>
<evidence type="ECO:0000256" key="8">
    <source>
        <dbReference type="ARBA" id="ARBA00023250"/>
    </source>
</evidence>
<evidence type="ECO:0000256" key="7">
    <source>
        <dbReference type="ARBA" id="ARBA00023128"/>
    </source>
</evidence>
<comment type="subcellular location">
    <subcellularLocation>
        <location evidence="1 9">Mitochondrion</location>
    </subcellularLocation>
</comment>
<dbReference type="SUPFAM" id="SSF55961">
    <property type="entry name" value="Bet v1-like"/>
    <property type="match status" value="1"/>
</dbReference>
<dbReference type="GO" id="GO:0015485">
    <property type="term" value="F:cholesterol binding"/>
    <property type="evidence" value="ECO:0007669"/>
    <property type="project" value="InterPro"/>
</dbReference>
<dbReference type="PANTHER" id="PTHR46489:SF3">
    <property type="entry name" value="STEROIDOGENIC ACUTE REGULATORY PROTEIN, MITOCHONDRIAL"/>
    <property type="match status" value="1"/>
</dbReference>
<dbReference type="Ensembl" id="ENSCCRT00010121243.1">
    <property type="protein sequence ID" value="ENSCCRP00010108964.1"/>
    <property type="gene ID" value="ENSCCRG00010047965.1"/>
</dbReference>
<evidence type="ECO:0000313" key="11">
    <source>
        <dbReference type="Ensembl" id="ENSCCRP00010108964.1"/>
    </source>
</evidence>
<dbReference type="InterPro" id="IPR002913">
    <property type="entry name" value="START_lipid-bd_dom"/>
</dbReference>
<dbReference type="Pfam" id="PF01852">
    <property type="entry name" value="START"/>
    <property type="match status" value="1"/>
</dbReference>
<reference evidence="11" key="2">
    <citation type="submission" date="2025-09" db="UniProtKB">
        <authorList>
            <consortium name="Ensembl"/>
        </authorList>
    </citation>
    <scope>IDENTIFICATION</scope>
</reference>
<dbReference type="GO" id="GO:0006694">
    <property type="term" value="P:steroid biosynthetic process"/>
    <property type="evidence" value="ECO:0007669"/>
    <property type="project" value="UniProtKB-KW"/>
</dbReference>
<dbReference type="GO" id="GO:0050810">
    <property type="term" value="P:regulation of steroid biosynthetic process"/>
    <property type="evidence" value="ECO:0007669"/>
    <property type="project" value="TreeGrafter"/>
</dbReference>
<dbReference type="AlphaFoldDB" id="A0A8C1PKG4"/>
<protein>
    <recommendedName>
        <fullName evidence="9">Steroidogenic acute regulatory protein, mitochondrial</fullName>
        <shortName evidence="9">StAR</shortName>
    </recommendedName>
    <alternativeName>
        <fullName evidence="9">START domain-containing protein 1</fullName>
    </alternativeName>
</protein>
<dbReference type="PROSITE" id="PS50848">
    <property type="entry name" value="START"/>
    <property type="match status" value="1"/>
</dbReference>
<dbReference type="CDD" id="cd08905">
    <property type="entry name" value="START_STARD1-like"/>
    <property type="match status" value="1"/>
</dbReference>
<dbReference type="FunFam" id="3.30.530.20:FF:000015">
    <property type="entry name" value="Steroidogenic acute regulatory protein, mitochondrial"/>
    <property type="match status" value="1"/>
</dbReference>
<evidence type="ECO:0000256" key="6">
    <source>
        <dbReference type="ARBA" id="ARBA00023121"/>
    </source>
</evidence>
<accession>A0A8C1PKG4</accession>
<evidence type="ECO:0000256" key="1">
    <source>
        <dbReference type="ARBA" id="ARBA00004173"/>
    </source>
</evidence>
<feature type="domain" description="START" evidence="10">
    <location>
        <begin position="150"/>
        <end position="325"/>
    </location>
</feature>
<keyword evidence="9" id="KW-0809">Transit peptide</keyword>
<proteinExistence type="predicted"/>
<dbReference type="GO" id="GO:0005739">
    <property type="term" value="C:mitochondrion"/>
    <property type="evidence" value="ECO:0007669"/>
    <property type="project" value="UniProtKB-SubCell"/>
</dbReference>
<comment type="function">
    <text evidence="9">Plays a key role in steroid hormone synthesis by enhancing the metabolism of cholesterol into pregnenolone. Mediates the transfer of cholesterol from the outer mitochondrial membrane to the inner mitochondrial membrane where it is cleaved to pregnenolone.</text>
</comment>
<dbReference type="GO" id="GO:0008203">
    <property type="term" value="P:cholesterol metabolic process"/>
    <property type="evidence" value="ECO:0007669"/>
    <property type="project" value="UniProtKB-UniPathway"/>
</dbReference>
<dbReference type="Proteomes" id="UP000694427">
    <property type="component" value="Unplaced"/>
</dbReference>